<dbReference type="NCBIfam" id="TIGR00430">
    <property type="entry name" value="Q_tRNA_tgt"/>
    <property type="match status" value="1"/>
</dbReference>
<evidence type="ECO:0000313" key="9">
    <source>
        <dbReference type="EMBL" id="SMC20441.1"/>
    </source>
</evidence>
<feature type="domain" description="tRNA-guanine(15) transglycosylase-like" evidence="8">
    <location>
        <begin position="15"/>
        <end position="367"/>
    </location>
</feature>
<feature type="binding site" evidence="7">
    <location>
        <position position="335"/>
    </location>
    <ligand>
        <name>Zn(2+)</name>
        <dbReference type="ChEBI" id="CHEBI:29105"/>
    </ligand>
</feature>
<dbReference type="InterPro" id="IPR036511">
    <property type="entry name" value="TGT-like_sf"/>
</dbReference>
<comment type="subunit">
    <text evidence="7">Homodimer. Within each dimer, one monomer is responsible for RNA recognition and catalysis, while the other monomer binds to the replacement base PreQ1.</text>
</comment>
<feature type="binding site" evidence="7">
    <location>
        <position position="304"/>
    </location>
    <ligand>
        <name>Zn(2+)</name>
        <dbReference type="ChEBI" id="CHEBI:29105"/>
    </ligand>
</feature>
<feature type="binding site" evidence="7">
    <location>
        <position position="306"/>
    </location>
    <ligand>
        <name>Zn(2+)</name>
        <dbReference type="ChEBI" id="CHEBI:29105"/>
    </ligand>
</feature>
<dbReference type="OrthoDB" id="9805417at2"/>
<comment type="catalytic activity">
    <reaction evidence="6 7">
        <text>7-aminomethyl-7-carbaguanine + guanosine(34) in tRNA = 7-aminomethyl-7-carbaguanosine(34) in tRNA + guanine</text>
        <dbReference type="Rhea" id="RHEA:24104"/>
        <dbReference type="Rhea" id="RHEA-COMP:10341"/>
        <dbReference type="Rhea" id="RHEA-COMP:10342"/>
        <dbReference type="ChEBI" id="CHEBI:16235"/>
        <dbReference type="ChEBI" id="CHEBI:58703"/>
        <dbReference type="ChEBI" id="CHEBI:74269"/>
        <dbReference type="ChEBI" id="CHEBI:82833"/>
        <dbReference type="EC" id="2.4.2.29"/>
    </reaction>
</comment>
<keyword evidence="4 7" id="KW-0819">tRNA processing</keyword>
<dbReference type="InterPro" id="IPR004803">
    <property type="entry name" value="TGT"/>
</dbReference>
<evidence type="ECO:0000256" key="4">
    <source>
        <dbReference type="ARBA" id="ARBA00022694"/>
    </source>
</evidence>
<dbReference type="HAMAP" id="MF_00168">
    <property type="entry name" value="Q_tRNA_Tgt"/>
    <property type="match status" value="1"/>
</dbReference>
<dbReference type="PANTHER" id="PTHR46499:SF1">
    <property type="entry name" value="QUEUINE TRNA-RIBOSYLTRANSFERASE"/>
    <property type="match status" value="1"/>
</dbReference>
<dbReference type="GO" id="GO:0008616">
    <property type="term" value="P:tRNA queuosine(34) biosynthetic process"/>
    <property type="evidence" value="ECO:0007669"/>
    <property type="project" value="UniProtKB-UniRule"/>
</dbReference>
<evidence type="ECO:0000256" key="2">
    <source>
        <dbReference type="ARBA" id="ARBA00022676"/>
    </source>
</evidence>
<keyword evidence="7" id="KW-0862">Zinc</keyword>
<dbReference type="EC" id="2.4.2.29" evidence="7"/>
<feature type="region of interest" description="RNA binding; important for wobble base 34 recognition" evidence="7">
    <location>
        <begin position="271"/>
        <end position="275"/>
    </location>
</feature>
<feature type="active site" description="Nucleophile" evidence="7">
    <location>
        <position position="266"/>
    </location>
</feature>
<keyword evidence="2 7" id="KW-0328">Glycosyltransferase</keyword>
<evidence type="ECO:0000256" key="1">
    <source>
        <dbReference type="ARBA" id="ARBA00004691"/>
    </source>
</evidence>
<dbReference type="SUPFAM" id="SSF51713">
    <property type="entry name" value="tRNA-guanine transglycosylase"/>
    <property type="match status" value="1"/>
</dbReference>
<dbReference type="EMBL" id="FWXF01000003">
    <property type="protein sequence ID" value="SMC20441.1"/>
    <property type="molecule type" value="Genomic_DNA"/>
</dbReference>
<dbReference type="Proteomes" id="UP000192783">
    <property type="component" value="Unassembled WGS sequence"/>
</dbReference>
<feature type="binding site" evidence="7">
    <location>
        <position position="189"/>
    </location>
    <ligand>
        <name>substrate</name>
    </ligand>
</feature>
<dbReference type="UniPathway" id="UPA00392"/>
<dbReference type="Gene3D" id="3.20.20.105">
    <property type="entry name" value="Queuine tRNA-ribosyltransferase-like"/>
    <property type="match status" value="1"/>
</dbReference>
<dbReference type="GO" id="GO:0046872">
    <property type="term" value="F:metal ion binding"/>
    <property type="evidence" value="ECO:0007669"/>
    <property type="project" value="UniProtKB-KW"/>
</dbReference>
<dbReference type="PANTHER" id="PTHR46499">
    <property type="entry name" value="QUEUINE TRNA-RIBOSYLTRANSFERASE"/>
    <property type="match status" value="1"/>
</dbReference>
<evidence type="ECO:0000256" key="7">
    <source>
        <dbReference type="HAMAP-Rule" id="MF_00168"/>
    </source>
</evidence>
<dbReference type="InterPro" id="IPR050076">
    <property type="entry name" value="ArchSynthase1/Queuine_TRR"/>
</dbReference>
<feature type="region of interest" description="RNA binding" evidence="7">
    <location>
        <begin position="247"/>
        <end position="253"/>
    </location>
</feature>
<feature type="binding site" evidence="7">
    <location>
        <begin position="93"/>
        <end position="97"/>
    </location>
    <ligand>
        <name>substrate</name>
    </ligand>
</feature>
<evidence type="ECO:0000256" key="5">
    <source>
        <dbReference type="ARBA" id="ARBA00022785"/>
    </source>
</evidence>
<comment type="pathway">
    <text evidence="1 7">tRNA modification; tRNA-queuosine biosynthesis.</text>
</comment>
<comment type="similarity">
    <text evidence="7">Belongs to the queuine tRNA-ribosyltransferase family.</text>
</comment>
<dbReference type="AlphaFoldDB" id="A0A1W1XA70"/>
<keyword evidence="5 7" id="KW-0671">Queuosine biosynthesis</keyword>
<evidence type="ECO:0000256" key="6">
    <source>
        <dbReference type="ARBA" id="ARBA00050112"/>
    </source>
</evidence>
<organism evidence="9 10">
    <name type="scientific">Desulfacinum hydrothermale DSM 13146</name>
    <dbReference type="NCBI Taxonomy" id="1121390"/>
    <lineage>
        <taxon>Bacteria</taxon>
        <taxon>Pseudomonadati</taxon>
        <taxon>Thermodesulfobacteriota</taxon>
        <taxon>Syntrophobacteria</taxon>
        <taxon>Syntrophobacterales</taxon>
        <taxon>Syntrophobacteraceae</taxon>
        <taxon>Desulfacinum</taxon>
    </lineage>
</organism>
<gene>
    <name evidence="7" type="primary">tgt</name>
    <name evidence="9" type="ORF">SAMN02746041_00919</name>
</gene>
<evidence type="ECO:0000259" key="8">
    <source>
        <dbReference type="Pfam" id="PF01702"/>
    </source>
</evidence>
<dbReference type="NCBIfam" id="TIGR00449">
    <property type="entry name" value="tgt_general"/>
    <property type="match status" value="1"/>
</dbReference>
<proteinExistence type="inferred from homology"/>
<dbReference type="RefSeq" id="WP_084056699.1">
    <property type="nucleotide sequence ID" value="NZ_FWXF01000003.1"/>
</dbReference>
<reference evidence="9 10" key="1">
    <citation type="submission" date="2017-04" db="EMBL/GenBank/DDBJ databases">
        <authorList>
            <person name="Afonso C.L."/>
            <person name="Miller P.J."/>
            <person name="Scott M.A."/>
            <person name="Spackman E."/>
            <person name="Goraichik I."/>
            <person name="Dimitrov K.M."/>
            <person name="Suarez D.L."/>
            <person name="Swayne D.E."/>
        </authorList>
    </citation>
    <scope>NUCLEOTIDE SEQUENCE [LARGE SCALE GENOMIC DNA]</scope>
    <source>
        <strain evidence="9 10">DSM 13146</strain>
    </source>
</reference>
<dbReference type="GO" id="GO:0008479">
    <property type="term" value="F:tRNA-guanosine(34) queuine transglycosylase activity"/>
    <property type="evidence" value="ECO:0007669"/>
    <property type="project" value="UniProtKB-UniRule"/>
</dbReference>
<comment type="cofactor">
    <cofactor evidence="7">
        <name>Zn(2+)</name>
        <dbReference type="ChEBI" id="CHEBI:29105"/>
    </cofactor>
    <text evidence="7">Binds 1 zinc ion per subunit.</text>
</comment>
<dbReference type="GO" id="GO:0005829">
    <property type="term" value="C:cytosol"/>
    <property type="evidence" value="ECO:0007669"/>
    <property type="project" value="TreeGrafter"/>
</dbReference>
<name>A0A1W1XA70_9BACT</name>
<keyword evidence="10" id="KW-1185">Reference proteome</keyword>
<dbReference type="InterPro" id="IPR002616">
    <property type="entry name" value="tRNA_ribo_trans-like"/>
</dbReference>
<dbReference type="FunFam" id="3.20.20.105:FF:000001">
    <property type="entry name" value="Queuine tRNA-ribosyltransferase"/>
    <property type="match status" value="1"/>
</dbReference>
<comment type="function">
    <text evidence="7">Catalyzes the base-exchange of a guanine (G) residue with the queuine precursor 7-aminomethyl-7-deazaguanine (PreQ1) at position 34 (anticodon wobble position) in tRNAs with GU(N) anticodons (tRNA-Asp, -Asn, -His and -Tyr). Catalysis occurs through a double-displacement mechanism. The nucleophile active site attacks the C1' of nucleotide 34 to detach the guanine base from the RNA, forming a covalent enzyme-RNA intermediate. The proton acceptor active site deprotonates the incoming PreQ1, allowing a nucleophilic attack on the C1' of the ribose to form the product. After dissociation, two additional enzymatic reactions on the tRNA convert PreQ1 to queuine (Q), resulting in the hypermodified nucleoside queuosine (7-(((4,5-cis-dihydroxy-2-cyclopenten-1-yl)amino)methyl)-7-deazaguanosine).</text>
</comment>
<evidence type="ECO:0000313" key="10">
    <source>
        <dbReference type="Proteomes" id="UP000192783"/>
    </source>
</evidence>
<evidence type="ECO:0000256" key="3">
    <source>
        <dbReference type="ARBA" id="ARBA00022679"/>
    </source>
</evidence>
<dbReference type="STRING" id="1121390.SAMN02746041_00919"/>
<protein>
    <recommendedName>
        <fullName evidence="7">Queuine tRNA-ribosyltransferase</fullName>
        <ecNumber evidence="7">2.4.2.29</ecNumber>
    </recommendedName>
    <alternativeName>
        <fullName evidence="7">Guanine insertion enzyme</fullName>
    </alternativeName>
    <alternativeName>
        <fullName evidence="7">tRNA-guanine transglycosylase</fullName>
    </alternativeName>
</protein>
<feature type="active site" description="Proton acceptor" evidence="7">
    <location>
        <position position="93"/>
    </location>
</feature>
<keyword evidence="7" id="KW-0479">Metal-binding</keyword>
<feature type="binding site" evidence="7">
    <location>
        <position position="147"/>
    </location>
    <ligand>
        <name>substrate</name>
    </ligand>
</feature>
<comment type="caution">
    <text evidence="7">Lacks conserved residue(s) required for the propagation of feature annotation.</text>
</comment>
<dbReference type="Pfam" id="PF01702">
    <property type="entry name" value="TGT"/>
    <property type="match status" value="1"/>
</dbReference>
<feature type="binding site" evidence="7">
    <location>
        <position position="309"/>
    </location>
    <ligand>
        <name>Zn(2+)</name>
        <dbReference type="ChEBI" id="CHEBI:29105"/>
    </ligand>
</feature>
<keyword evidence="3 7" id="KW-0808">Transferase</keyword>
<sequence length="374" mass="42054">MLVHFELICRDRESHARRGRFRTTHGVVETPVFMPVGTQATVKSLTPQEVEDLGARILLGNTYHLYLRPGAERIARLGGLHQFMGWKGAILTDSGGFQVFSLAKIRTIEEEGVSFQSHIDGSRHVITPEKSVEIQEALGSDIAMCFDECTPYPVTYAYAKASMERTVRWARRCLEAHGREDQALFGIVQGSTFLDLRRACLEQLAALDLPGYAIGSLSVGEPKEEMLAVLENVAPLLPADKPRYLMGVGTPEDLVEGVRCGVDMFDCVMPTRNARNGMLFTSWGSIQIKNARYADDPRPIEDGCGCYTCRHFSRAYLRHLFMARELLAYRLNTLHNLHYYLGLMEQIRHSLEAGAFAEWRRRFYANRDGGGTSD</sequence>
<accession>A0A1W1XA70</accession>